<organism evidence="1 2">
    <name type="scientific">Metabacillus mangrovi</name>
    <dbReference type="NCBI Taxonomy" id="1491830"/>
    <lineage>
        <taxon>Bacteria</taxon>
        <taxon>Bacillati</taxon>
        <taxon>Bacillota</taxon>
        <taxon>Bacilli</taxon>
        <taxon>Bacillales</taxon>
        <taxon>Bacillaceae</taxon>
        <taxon>Metabacillus</taxon>
    </lineage>
</organism>
<comment type="caution">
    <text evidence="1">The sequence shown here is derived from an EMBL/GenBank/DDBJ whole genome shotgun (WGS) entry which is preliminary data.</text>
</comment>
<evidence type="ECO:0000313" key="1">
    <source>
        <dbReference type="EMBL" id="MTH54687.1"/>
    </source>
</evidence>
<protein>
    <submittedName>
        <fullName evidence="1">Uncharacterized protein</fullName>
    </submittedName>
</protein>
<reference evidence="1 2" key="1">
    <citation type="journal article" date="2017" name="Int. J. Syst. Evol. Microbiol.">
        <title>Bacillus mangrovi sp. nov., isolated from a sediment sample from a mangrove forest.</title>
        <authorList>
            <person name="Gupta V."/>
            <person name="Singh P.K."/>
            <person name="Korpole S."/>
            <person name="Tanuku N.R.S."/>
            <person name="Pinnaka A.K."/>
        </authorList>
    </citation>
    <scope>NUCLEOTIDE SEQUENCE [LARGE SCALE GENOMIC DNA]</scope>
    <source>
        <strain evidence="1 2">KCTC 33872</strain>
    </source>
</reference>
<proteinExistence type="predicted"/>
<dbReference type="AlphaFoldDB" id="A0A7X2V5D3"/>
<dbReference type="EMBL" id="WMIB01000017">
    <property type="protein sequence ID" value="MTH54687.1"/>
    <property type="molecule type" value="Genomic_DNA"/>
</dbReference>
<dbReference type="RefSeq" id="WP_155113201.1">
    <property type="nucleotide sequence ID" value="NZ_WMIB01000017.1"/>
</dbReference>
<gene>
    <name evidence="1" type="ORF">GKZ89_14890</name>
</gene>
<dbReference type="Proteomes" id="UP000434639">
    <property type="component" value="Unassembled WGS sequence"/>
</dbReference>
<dbReference type="OrthoDB" id="2747668at2"/>
<evidence type="ECO:0000313" key="2">
    <source>
        <dbReference type="Proteomes" id="UP000434639"/>
    </source>
</evidence>
<name>A0A7X2V5D3_9BACI</name>
<keyword evidence="2" id="KW-1185">Reference proteome</keyword>
<sequence>MATKHKQSVSSLHKDLVELSGSTAYQYPEVFTDIGVNQSKYKIIDTSYDNPSGFDAITVKNNDTEEYSIVFVGTEPAQDQNYNDIYTDAQLLSDLDIKQINEANQYYEEMKKNTTLLL</sequence>
<accession>A0A7X2V5D3</accession>